<dbReference type="AlphaFoldDB" id="A0AAD6Z5V1"/>
<comment type="caution">
    <text evidence="1">The sequence shown here is derived from an EMBL/GenBank/DDBJ whole genome shotgun (WGS) entry which is preliminary data.</text>
</comment>
<name>A0AAD6Z5V1_9AGAR</name>
<dbReference type="Proteomes" id="UP001218218">
    <property type="component" value="Unassembled WGS sequence"/>
</dbReference>
<dbReference type="EMBL" id="JARIHO010000082">
    <property type="protein sequence ID" value="KAJ7309273.1"/>
    <property type="molecule type" value="Genomic_DNA"/>
</dbReference>
<protein>
    <submittedName>
        <fullName evidence="1">Uncharacterized protein</fullName>
    </submittedName>
</protein>
<gene>
    <name evidence="1" type="ORF">DFH08DRAFT_823444</name>
</gene>
<sequence>MTLLKKGVEWKWDDEEQDAFDKVKNMLALIIIHRAKGLSINTWESVVWIEDEGKPTRWLKPDQCEHKLHGNQWAVVEKGGDSYRCLRKWPKVPWAKDRKLECTIREVAQKPHEPHAAFVHCAKPHRKKDSEVSQAAKSVRNCKTCWGGITGRYILFCSVMPIRTETVQGEMVKTIKIVHFWGKKRHAP</sequence>
<reference evidence="1" key="1">
    <citation type="submission" date="2023-03" db="EMBL/GenBank/DDBJ databases">
        <title>Massive genome expansion in bonnet fungi (Mycena s.s.) driven by repeated elements and novel gene families across ecological guilds.</title>
        <authorList>
            <consortium name="Lawrence Berkeley National Laboratory"/>
            <person name="Harder C.B."/>
            <person name="Miyauchi S."/>
            <person name="Viragh M."/>
            <person name="Kuo A."/>
            <person name="Thoen E."/>
            <person name="Andreopoulos B."/>
            <person name="Lu D."/>
            <person name="Skrede I."/>
            <person name="Drula E."/>
            <person name="Henrissat B."/>
            <person name="Morin E."/>
            <person name="Kohler A."/>
            <person name="Barry K."/>
            <person name="LaButti K."/>
            <person name="Morin E."/>
            <person name="Salamov A."/>
            <person name="Lipzen A."/>
            <person name="Mereny Z."/>
            <person name="Hegedus B."/>
            <person name="Baldrian P."/>
            <person name="Stursova M."/>
            <person name="Weitz H."/>
            <person name="Taylor A."/>
            <person name="Grigoriev I.V."/>
            <person name="Nagy L.G."/>
            <person name="Martin F."/>
            <person name="Kauserud H."/>
        </authorList>
    </citation>
    <scope>NUCLEOTIDE SEQUENCE</scope>
    <source>
        <strain evidence="1">CBHHK002</strain>
    </source>
</reference>
<keyword evidence="2" id="KW-1185">Reference proteome</keyword>
<organism evidence="1 2">
    <name type="scientific">Mycena albidolilacea</name>
    <dbReference type="NCBI Taxonomy" id="1033008"/>
    <lineage>
        <taxon>Eukaryota</taxon>
        <taxon>Fungi</taxon>
        <taxon>Dikarya</taxon>
        <taxon>Basidiomycota</taxon>
        <taxon>Agaricomycotina</taxon>
        <taxon>Agaricomycetes</taxon>
        <taxon>Agaricomycetidae</taxon>
        <taxon>Agaricales</taxon>
        <taxon>Marasmiineae</taxon>
        <taxon>Mycenaceae</taxon>
        <taxon>Mycena</taxon>
    </lineage>
</organism>
<accession>A0AAD6Z5V1</accession>
<evidence type="ECO:0000313" key="1">
    <source>
        <dbReference type="EMBL" id="KAJ7309273.1"/>
    </source>
</evidence>
<proteinExistence type="predicted"/>
<evidence type="ECO:0000313" key="2">
    <source>
        <dbReference type="Proteomes" id="UP001218218"/>
    </source>
</evidence>